<organism evidence="3 4">
    <name type="scientific">Agrobacterium tumefaciens</name>
    <dbReference type="NCBI Taxonomy" id="358"/>
    <lineage>
        <taxon>Bacteria</taxon>
        <taxon>Pseudomonadati</taxon>
        <taxon>Pseudomonadota</taxon>
        <taxon>Alphaproteobacteria</taxon>
        <taxon>Hyphomicrobiales</taxon>
        <taxon>Rhizobiaceae</taxon>
        <taxon>Rhizobium/Agrobacterium group</taxon>
        <taxon>Agrobacterium</taxon>
        <taxon>Agrobacterium tumefaciens complex</taxon>
    </lineage>
</organism>
<dbReference type="GeneID" id="92925081"/>
<dbReference type="EMBL" id="JAVDSW010000010">
    <property type="protein sequence ID" value="MDR6705392.1"/>
    <property type="molecule type" value="Genomic_DNA"/>
</dbReference>
<evidence type="ECO:0008006" key="5">
    <source>
        <dbReference type="Google" id="ProtNLM"/>
    </source>
</evidence>
<evidence type="ECO:0000256" key="1">
    <source>
        <dbReference type="SAM" id="Coils"/>
    </source>
</evidence>
<protein>
    <recommendedName>
        <fullName evidence="5">SyrB-like regulator</fullName>
    </recommendedName>
</protein>
<evidence type="ECO:0000313" key="4">
    <source>
        <dbReference type="Proteomes" id="UP001265315"/>
    </source>
</evidence>
<dbReference type="AlphaFoldDB" id="A0AAW8M231"/>
<reference evidence="3" key="1">
    <citation type="submission" date="2023-07" db="EMBL/GenBank/DDBJ databases">
        <title>Sorghum-associated microbial communities from plants grown in Nebraska, USA.</title>
        <authorList>
            <person name="Schachtman D."/>
        </authorList>
    </citation>
    <scope>NUCLEOTIDE SEQUENCE</scope>
    <source>
        <strain evidence="3">1457</strain>
    </source>
</reference>
<proteinExistence type="predicted"/>
<feature type="region of interest" description="Disordered" evidence="2">
    <location>
        <begin position="1"/>
        <end position="67"/>
    </location>
</feature>
<dbReference type="Proteomes" id="UP001265315">
    <property type="component" value="Unassembled WGS sequence"/>
</dbReference>
<gene>
    <name evidence="3" type="ORF">J2W61_005267</name>
</gene>
<sequence length="137" mass="14539">MADETTIEASAATETPAPTPAEKKTRKPRTPKAVAEASTVDATSAPVEKPAKKTRAKRGSKVVPVKAEKTVATPKAASSRTPRVAAVSSAPVATSVDVIDDIADLIKLEEENKQLRKELSEKLRAENADLRKRLGKA</sequence>
<dbReference type="RefSeq" id="WP_060726510.1">
    <property type="nucleotide sequence ID" value="NZ_JAGIPD010000018.1"/>
</dbReference>
<evidence type="ECO:0000256" key="2">
    <source>
        <dbReference type="SAM" id="MobiDB-lite"/>
    </source>
</evidence>
<evidence type="ECO:0000313" key="3">
    <source>
        <dbReference type="EMBL" id="MDR6705392.1"/>
    </source>
</evidence>
<keyword evidence="1" id="KW-0175">Coiled coil</keyword>
<feature type="coiled-coil region" evidence="1">
    <location>
        <begin position="98"/>
        <end position="128"/>
    </location>
</feature>
<comment type="caution">
    <text evidence="3">The sequence shown here is derived from an EMBL/GenBank/DDBJ whole genome shotgun (WGS) entry which is preliminary data.</text>
</comment>
<accession>A0AAW8M231</accession>
<name>A0AAW8M231_AGRTU</name>